<keyword evidence="2" id="KW-0012">Acyltransferase</keyword>
<evidence type="ECO:0000313" key="5">
    <source>
        <dbReference type="Proteomes" id="UP000529417"/>
    </source>
</evidence>
<dbReference type="Pfam" id="PF00583">
    <property type="entry name" value="Acetyltransf_1"/>
    <property type="match status" value="1"/>
</dbReference>
<sequence>MEIRQLTSDDVRVLKTIRMEALRLEPAAFASSLEDWASLSDEEWAARLELPVFVAFKAGEPVGIMGLLRQKARKMKHRSTLIMVYLRSSARGQGFAEGLLTAATEFAVQNGISQIELNVSSKNSQAIRFYERNAFRKIGVIPAGMIHDGEEVDEVIMARRLI</sequence>
<proteinExistence type="predicted"/>
<dbReference type="InterPro" id="IPR016181">
    <property type="entry name" value="Acyl_CoA_acyltransferase"/>
</dbReference>
<evidence type="ECO:0000256" key="2">
    <source>
        <dbReference type="ARBA" id="ARBA00023315"/>
    </source>
</evidence>
<organism evidence="4 5">
    <name type="scientific">Rhabdonatronobacter sediminivivens</name>
    <dbReference type="NCBI Taxonomy" id="2743469"/>
    <lineage>
        <taxon>Bacteria</taxon>
        <taxon>Pseudomonadati</taxon>
        <taxon>Pseudomonadota</taxon>
        <taxon>Alphaproteobacteria</taxon>
        <taxon>Rhodobacterales</taxon>
        <taxon>Paracoccaceae</taxon>
        <taxon>Rhabdonatronobacter</taxon>
    </lineage>
</organism>
<reference evidence="4 5" key="1">
    <citation type="journal article" date="2000" name="Arch. Microbiol.">
        <title>Rhodobaca bogoriensis gen. nov. and sp. nov., an alkaliphilic purple nonsulfur bacterium from African Rift Valley soda lakes.</title>
        <authorList>
            <person name="Milford A.D."/>
            <person name="Achenbach L.A."/>
            <person name="Jung D.O."/>
            <person name="Madigan M.T."/>
        </authorList>
    </citation>
    <scope>NUCLEOTIDE SEQUENCE [LARGE SCALE GENOMIC DNA]</scope>
    <source>
        <strain evidence="4 5">2376</strain>
    </source>
</reference>
<evidence type="ECO:0000259" key="3">
    <source>
        <dbReference type="PROSITE" id="PS51186"/>
    </source>
</evidence>
<dbReference type="PANTHER" id="PTHR43877:SF2">
    <property type="entry name" value="AMINOALKYLPHOSPHONATE N-ACETYLTRANSFERASE-RELATED"/>
    <property type="match status" value="1"/>
</dbReference>
<accession>A0A7Z0L3A0</accession>
<dbReference type="EMBL" id="JACBXS010000089">
    <property type="protein sequence ID" value="NYS26858.1"/>
    <property type="molecule type" value="Genomic_DNA"/>
</dbReference>
<evidence type="ECO:0000256" key="1">
    <source>
        <dbReference type="ARBA" id="ARBA00022679"/>
    </source>
</evidence>
<dbReference type="PANTHER" id="PTHR43877">
    <property type="entry name" value="AMINOALKYLPHOSPHONATE N-ACETYLTRANSFERASE-RELATED-RELATED"/>
    <property type="match status" value="1"/>
</dbReference>
<feature type="domain" description="N-acetyltransferase" evidence="3">
    <location>
        <begin position="1"/>
        <end position="162"/>
    </location>
</feature>
<dbReference type="Proteomes" id="UP000529417">
    <property type="component" value="Unassembled WGS sequence"/>
</dbReference>
<dbReference type="AlphaFoldDB" id="A0A7Z0L3A0"/>
<name>A0A7Z0L3A0_9RHOB</name>
<dbReference type="InterPro" id="IPR050832">
    <property type="entry name" value="Bact_Acetyltransf"/>
</dbReference>
<dbReference type="PROSITE" id="PS51186">
    <property type="entry name" value="GNAT"/>
    <property type="match status" value="1"/>
</dbReference>
<keyword evidence="1 4" id="KW-0808">Transferase</keyword>
<protein>
    <submittedName>
        <fullName evidence="4">GNAT family N-acetyltransferase</fullName>
    </submittedName>
</protein>
<dbReference type="CDD" id="cd04301">
    <property type="entry name" value="NAT_SF"/>
    <property type="match status" value="1"/>
</dbReference>
<dbReference type="InterPro" id="IPR000182">
    <property type="entry name" value="GNAT_dom"/>
</dbReference>
<keyword evidence="5" id="KW-1185">Reference proteome</keyword>
<gene>
    <name evidence="4" type="ORF">HUK65_18030</name>
</gene>
<comment type="caution">
    <text evidence="4">The sequence shown here is derived from an EMBL/GenBank/DDBJ whole genome shotgun (WGS) entry which is preliminary data.</text>
</comment>
<dbReference type="RefSeq" id="WP_179907649.1">
    <property type="nucleotide sequence ID" value="NZ_JACBXS010000089.1"/>
</dbReference>
<dbReference type="SUPFAM" id="SSF55729">
    <property type="entry name" value="Acyl-CoA N-acyltransferases (Nat)"/>
    <property type="match status" value="1"/>
</dbReference>
<dbReference type="Gene3D" id="3.40.630.30">
    <property type="match status" value="1"/>
</dbReference>
<evidence type="ECO:0000313" key="4">
    <source>
        <dbReference type="EMBL" id="NYS26858.1"/>
    </source>
</evidence>
<dbReference type="GO" id="GO:0016747">
    <property type="term" value="F:acyltransferase activity, transferring groups other than amino-acyl groups"/>
    <property type="evidence" value="ECO:0007669"/>
    <property type="project" value="InterPro"/>
</dbReference>